<dbReference type="Proteomes" id="UP000002430">
    <property type="component" value="Chromosome"/>
</dbReference>
<organism evidence="3 4">
    <name type="scientific">Lawsonia intracellularis (strain PHE/MN1-00)</name>
    <dbReference type="NCBI Taxonomy" id="363253"/>
    <lineage>
        <taxon>Bacteria</taxon>
        <taxon>Pseudomonadati</taxon>
        <taxon>Thermodesulfobacteriota</taxon>
        <taxon>Desulfovibrionia</taxon>
        <taxon>Desulfovibrionales</taxon>
        <taxon>Desulfovibrionaceae</taxon>
        <taxon>Lawsonia</taxon>
    </lineage>
</organism>
<dbReference type="GO" id="GO:0016757">
    <property type="term" value="F:glycosyltransferase activity"/>
    <property type="evidence" value="ECO:0007669"/>
    <property type="project" value="InterPro"/>
</dbReference>
<dbReference type="SUPFAM" id="SSF53756">
    <property type="entry name" value="UDP-Glycosyltransferase/glycogen phosphorylase"/>
    <property type="match status" value="1"/>
</dbReference>
<evidence type="ECO:0000313" key="4">
    <source>
        <dbReference type="Proteomes" id="UP000002430"/>
    </source>
</evidence>
<gene>
    <name evidence="3" type="ordered locus">LI0948</name>
</gene>
<dbReference type="Pfam" id="PF13439">
    <property type="entry name" value="Glyco_transf_4"/>
    <property type="match status" value="1"/>
</dbReference>
<name>Q1MPS5_LAWIP</name>
<dbReference type="RefSeq" id="WP_011527031.1">
    <property type="nucleotide sequence ID" value="NC_008011.1"/>
</dbReference>
<dbReference type="AlphaFoldDB" id="Q1MPS5"/>
<dbReference type="InterPro" id="IPR028098">
    <property type="entry name" value="Glyco_trans_4-like_N"/>
</dbReference>
<accession>Q1MPS5</accession>
<proteinExistence type="predicted"/>
<evidence type="ECO:0000259" key="2">
    <source>
        <dbReference type="Pfam" id="PF13439"/>
    </source>
</evidence>
<dbReference type="CAZy" id="GT4">
    <property type="family name" value="Glycosyltransferase Family 4"/>
</dbReference>
<dbReference type="eggNOG" id="COG0438">
    <property type="taxonomic scope" value="Bacteria"/>
</dbReference>
<protein>
    <submittedName>
        <fullName evidence="3">Glycosyltransferase</fullName>
    </submittedName>
</protein>
<feature type="domain" description="Glycosyl transferase family 1" evidence="1">
    <location>
        <begin position="168"/>
        <end position="330"/>
    </location>
</feature>
<dbReference type="EMBL" id="AM180252">
    <property type="protein sequence ID" value="CAJ55002.1"/>
    <property type="molecule type" value="Genomic_DNA"/>
</dbReference>
<dbReference type="PANTHER" id="PTHR12526:SF630">
    <property type="entry name" value="GLYCOSYLTRANSFERASE"/>
    <property type="match status" value="1"/>
</dbReference>
<dbReference type="KEGG" id="lip:LI0948"/>
<dbReference type="STRING" id="363253.LI0948"/>
<dbReference type="PANTHER" id="PTHR12526">
    <property type="entry name" value="GLYCOSYLTRANSFERASE"/>
    <property type="match status" value="1"/>
</dbReference>
<dbReference type="HOGENOM" id="CLU_009583_0_4_7"/>
<dbReference type="Gene3D" id="3.40.50.2000">
    <property type="entry name" value="Glycogen Phosphorylase B"/>
    <property type="match status" value="2"/>
</dbReference>
<dbReference type="CDD" id="cd03801">
    <property type="entry name" value="GT4_PimA-like"/>
    <property type="match status" value="1"/>
</dbReference>
<dbReference type="OrthoDB" id="9806653at2"/>
<evidence type="ECO:0000259" key="1">
    <source>
        <dbReference type="Pfam" id="PF00534"/>
    </source>
</evidence>
<feature type="domain" description="Glycosyltransferase subfamily 4-like N-terminal" evidence="2">
    <location>
        <begin position="14"/>
        <end position="163"/>
    </location>
</feature>
<sequence>MQVLLLDLGLELRGGQRQVYYLAQELQHSDVVPFIACPKASALAVVCKKERIPFIPLLGRSPANPLILFQLEKALRKLSINIIHTNDAHSAALGAFSKALHGNNILLMHSRRVSYPLHTGSRMKKYLLADSIVTVSEEIRKRVIQSGIEPNKVSTIHSCIDPSLYYPKKDRKDGRFVFQSIGALTSQKGYSNLLQAMHIIKKAKDLPPWEVRIAGSGELFQSLLNEAFELNVASQLALLGQQDSRVILPLADAVVVPSVEGEGSNATIKEGWATGIPVIASNLESNAELIQDEINGLLVPVNDPVALAMAMIRCMQEPRLCEKIVSEGTKSLENFTTTTMVKQYLQLYRNLFPMRTIPQQQKAS</sequence>
<evidence type="ECO:0000313" key="3">
    <source>
        <dbReference type="EMBL" id="CAJ55002.1"/>
    </source>
</evidence>
<reference evidence="3 4" key="1">
    <citation type="submission" date="2005-11" db="EMBL/GenBank/DDBJ databases">
        <title>The complete genome sequence of Lawsonia intracellularis: the causative agent of proliferative enteropathy.</title>
        <authorList>
            <person name="Kaur K."/>
            <person name="Zhang Q."/>
            <person name="Beckler D."/>
            <person name="Munir S."/>
            <person name="Li L."/>
            <person name="Kinsley K."/>
            <person name="Herron L."/>
            <person name="Peterson A."/>
            <person name="May B."/>
            <person name="Singh S."/>
            <person name="Gebhart C."/>
            <person name="Kapur V."/>
        </authorList>
    </citation>
    <scope>NUCLEOTIDE SEQUENCE [LARGE SCALE GENOMIC DNA]</scope>
    <source>
        <strain evidence="3 4">PHE/MN1-00</strain>
    </source>
</reference>
<dbReference type="Pfam" id="PF00534">
    <property type="entry name" value="Glycos_transf_1"/>
    <property type="match status" value="1"/>
</dbReference>
<keyword evidence="4" id="KW-1185">Reference proteome</keyword>
<dbReference type="InterPro" id="IPR001296">
    <property type="entry name" value="Glyco_trans_1"/>
</dbReference>